<dbReference type="GO" id="GO:0016811">
    <property type="term" value="F:hydrolase activity, acting on carbon-nitrogen (but not peptide) bonds, in linear amides"/>
    <property type="evidence" value="ECO:0007669"/>
    <property type="project" value="TreeGrafter"/>
</dbReference>
<organism evidence="1">
    <name type="scientific">hydrothermal vent metagenome</name>
    <dbReference type="NCBI Taxonomy" id="652676"/>
    <lineage>
        <taxon>unclassified sequences</taxon>
        <taxon>metagenomes</taxon>
        <taxon>ecological metagenomes</taxon>
    </lineage>
</organism>
<dbReference type="PANTHER" id="PTHR12993:SF29">
    <property type="entry name" value="BLR3841 PROTEIN"/>
    <property type="match status" value="1"/>
</dbReference>
<gene>
    <name evidence="1" type="ORF">MNBD_CHLOROFLEXI01-4865</name>
</gene>
<evidence type="ECO:0000313" key="1">
    <source>
        <dbReference type="EMBL" id="VAW42992.1"/>
    </source>
</evidence>
<dbReference type="Pfam" id="PF02585">
    <property type="entry name" value="PIG-L"/>
    <property type="match status" value="1"/>
</dbReference>
<dbReference type="InterPro" id="IPR024078">
    <property type="entry name" value="LmbE-like_dom_sf"/>
</dbReference>
<sequence>MREWYKAIYLSPHLDDAVLSCGGQIQQQTAVRNPALIVTLMAGEPAKDVRYSDFAKSLHQRWEAVQDAVAVRRAEDVVACKIIGADHIHLTIPDCVYRPDPATGEPCYPTWESVITTLHSADEAVLAYLQQQLERLPPAEQVFAPLTAGNHVDHRLTRWAAEQVFASKLLYYEDYPYTQAREEVTAVLQPTPEDWQATQITLTQTAVRAKIDAIWAYTSQLSTFFEDRADLEAKMAQYTALVGGEQVWQLRADLASQGLA</sequence>
<evidence type="ECO:0008006" key="2">
    <source>
        <dbReference type="Google" id="ProtNLM"/>
    </source>
</evidence>
<proteinExistence type="predicted"/>
<accession>A0A3B0VV72</accession>
<dbReference type="EMBL" id="UOEU01000996">
    <property type="protein sequence ID" value="VAW42992.1"/>
    <property type="molecule type" value="Genomic_DNA"/>
</dbReference>
<dbReference type="Gene3D" id="3.40.50.10320">
    <property type="entry name" value="LmbE-like"/>
    <property type="match status" value="1"/>
</dbReference>
<dbReference type="SUPFAM" id="SSF102588">
    <property type="entry name" value="LmbE-like"/>
    <property type="match status" value="1"/>
</dbReference>
<name>A0A3B0VV72_9ZZZZ</name>
<dbReference type="PANTHER" id="PTHR12993">
    <property type="entry name" value="N-ACETYLGLUCOSAMINYL-PHOSPHATIDYLINOSITOL DE-N-ACETYLASE-RELATED"/>
    <property type="match status" value="1"/>
</dbReference>
<protein>
    <recommendedName>
        <fullName evidence="2">PIG-L family deacetylase</fullName>
    </recommendedName>
</protein>
<dbReference type="AlphaFoldDB" id="A0A3B0VV72"/>
<reference evidence="1" key="1">
    <citation type="submission" date="2018-06" db="EMBL/GenBank/DDBJ databases">
        <authorList>
            <person name="Zhirakovskaya E."/>
        </authorList>
    </citation>
    <scope>NUCLEOTIDE SEQUENCE</scope>
</reference>
<dbReference type="InterPro" id="IPR003737">
    <property type="entry name" value="GlcNAc_PI_deacetylase-related"/>
</dbReference>